<reference evidence="1 2" key="1">
    <citation type="submission" date="2019-09" db="EMBL/GenBank/DDBJ databases">
        <title>Genome sequence of Adhaeribacter sp. M2.</title>
        <authorList>
            <person name="Srinivasan S."/>
        </authorList>
    </citation>
    <scope>NUCLEOTIDE SEQUENCE [LARGE SCALE GENOMIC DNA]</scope>
    <source>
        <strain evidence="1 2">M2</strain>
    </source>
</reference>
<gene>
    <name evidence="1" type="ORF">F0P94_07335</name>
</gene>
<dbReference type="Proteomes" id="UP000326570">
    <property type="component" value="Unassembled WGS sequence"/>
</dbReference>
<organism evidence="1 2">
    <name type="scientific">Adhaeribacter soli</name>
    <dbReference type="NCBI Taxonomy" id="2607655"/>
    <lineage>
        <taxon>Bacteria</taxon>
        <taxon>Pseudomonadati</taxon>
        <taxon>Bacteroidota</taxon>
        <taxon>Cytophagia</taxon>
        <taxon>Cytophagales</taxon>
        <taxon>Hymenobacteraceae</taxon>
        <taxon>Adhaeribacter</taxon>
    </lineage>
</organism>
<evidence type="ECO:0000313" key="2">
    <source>
        <dbReference type="Proteomes" id="UP000326570"/>
    </source>
</evidence>
<dbReference type="EMBL" id="VTWT01000003">
    <property type="protein sequence ID" value="KAA9340154.1"/>
    <property type="molecule type" value="Genomic_DNA"/>
</dbReference>
<protein>
    <submittedName>
        <fullName evidence="1">DUF2267 domain-containing protein</fullName>
    </submittedName>
</protein>
<dbReference type="AlphaFoldDB" id="A0A5N1J143"/>
<dbReference type="Gene3D" id="1.10.490.110">
    <property type="entry name" value="Uncharacterized conserved protein DUF2267"/>
    <property type="match status" value="1"/>
</dbReference>
<accession>A0A5N1J143</accession>
<comment type="caution">
    <text evidence="1">The sequence shown here is derived from an EMBL/GenBank/DDBJ whole genome shotgun (WGS) entry which is preliminary data.</text>
</comment>
<dbReference type="RefSeq" id="WP_150903226.1">
    <property type="nucleotide sequence ID" value="NZ_VTWT01000003.1"/>
</dbReference>
<evidence type="ECO:0000313" key="1">
    <source>
        <dbReference type="EMBL" id="KAA9340154.1"/>
    </source>
</evidence>
<proteinExistence type="predicted"/>
<dbReference type="InterPro" id="IPR018727">
    <property type="entry name" value="DUF2267"/>
</dbReference>
<keyword evidence="2" id="KW-1185">Reference proteome</keyword>
<dbReference type="InterPro" id="IPR038282">
    <property type="entry name" value="DUF2267_sf"/>
</dbReference>
<dbReference type="Pfam" id="PF10025">
    <property type="entry name" value="DUF2267"/>
    <property type="match status" value="1"/>
</dbReference>
<name>A0A5N1J143_9BACT</name>
<sequence length="148" mass="17120">MALNFEDYVKDAKTWLHHAQQALGIQDEQQAGRIFRAVLHAIRDRLPAEEAMHLGAQLPIIWKGIFFQGFKLRPEPVVIRHEEEWLDFIRSKDQAAAIDFPTLDHVRLAFQDIMSMLETHLSEGQYLQIIQALHAEIVHVLDENVVGY</sequence>